<proteinExistence type="predicted"/>
<reference evidence="8" key="1">
    <citation type="submission" date="2020-04" db="EMBL/GenBank/DDBJ databases">
        <authorList>
            <person name="Alioto T."/>
            <person name="Alioto T."/>
            <person name="Gomez Garrido J."/>
        </authorList>
    </citation>
    <scope>NUCLEOTIDE SEQUENCE</scope>
    <source>
        <strain evidence="8">A484AB</strain>
    </source>
</reference>
<keyword evidence="4" id="KW-0863">Zinc-finger</keyword>
<dbReference type="PANTHER" id="PTHR24381">
    <property type="entry name" value="ZINC FINGER PROTEIN"/>
    <property type="match status" value="1"/>
</dbReference>
<dbReference type="GO" id="GO:0000977">
    <property type="term" value="F:RNA polymerase II transcription regulatory region sequence-specific DNA binding"/>
    <property type="evidence" value="ECO:0007669"/>
    <property type="project" value="TreeGrafter"/>
</dbReference>
<keyword evidence="5" id="KW-0862">Zinc</keyword>
<dbReference type="Proteomes" id="UP001152795">
    <property type="component" value="Unassembled WGS sequence"/>
</dbReference>
<evidence type="ECO:0000313" key="8">
    <source>
        <dbReference type="EMBL" id="CAB4014085.1"/>
    </source>
</evidence>
<feature type="region of interest" description="Disordered" evidence="7">
    <location>
        <begin position="486"/>
        <end position="623"/>
    </location>
</feature>
<dbReference type="EMBL" id="CACRXK020008146">
    <property type="protein sequence ID" value="CAB4014085.1"/>
    <property type="molecule type" value="Genomic_DNA"/>
</dbReference>
<accession>A0A6S7I5Q4</accession>
<dbReference type="SUPFAM" id="SSF57667">
    <property type="entry name" value="beta-beta-alpha zinc fingers"/>
    <property type="match status" value="5"/>
</dbReference>
<dbReference type="GO" id="GO:0000981">
    <property type="term" value="F:DNA-binding transcription factor activity, RNA polymerase II-specific"/>
    <property type="evidence" value="ECO:0007669"/>
    <property type="project" value="TreeGrafter"/>
</dbReference>
<dbReference type="SMART" id="SM00355">
    <property type="entry name" value="ZnF_C2H2"/>
    <property type="match status" value="11"/>
</dbReference>
<keyword evidence="9" id="KW-1185">Reference proteome</keyword>
<organism evidence="8 9">
    <name type="scientific">Paramuricea clavata</name>
    <name type="common">Red gorgonian</name>
    <name type="synonym">Violescent sea-whip</name>
    <dbReference type="NCBI Taxonomy" id="317549"/>
    <lineage>
        <taxon>Eukaryota</taxon>
        <taxon>Metazoa</taxon>
        <taxon>Cnidaria</taxon>
        <taxon>Anthozoa</taxon>
        <taxon>Octocorallia</taxon>
        <taxon>Malacalcyonacea</taxon>
        <taxon>Plexauridae</taxon>
        <taxon>Paramuricea</taxon>
    </lineage>
</organism>
<feature type="region of interest" description="Disordered" evidence="7">
    <location>
        <begin position="76"/>
        <end position="96"/>
    </location>
</feature>
<feature type="compositionally biased region" description="Basic and acidic residues" evidence="7">
    <location>
        <begin position="541"/>
        <end position="550"/>
    </location>
</feature>
<evidence type="ECO:0000256" key="1">
    <source>
        <dbReference type="ARBA" id="ARBA00004123"/>
    </source>
</evidence>
<evidence type="ECO:0000256" key="2">
    <source>
        <dbReference type="ARBA" id="ARBA00022723"/>
    </source>
</evidence>
<evidence type="ECO:0000256" key="7">
    <source>
        <dbReference type="SAM" id="MobiDB-lite"/>
    </source>
</evidence>
<dbReference type="GO" id="GO:0008270">
    <property type="term" value="F:zinc ion binding"/>
    <property type="evidence" value="ECO:0007669"/>
    <property type="project" value="UniProtKB-KW"/>
</dbReference>
<keyword evidence="6" id="KW-0539">Nucleus</keyword>
<evidence type="ECO:0000256" key="5">
    <source>
        <dbReference type="ARBA" id="ARBA00022833"/>
    </source>
</evidence>
<feature type="compositionally biased region" description="Polar residues" evidence="7">
    <location>
        <begin position="611"/>
        <end position="620"/>
    </location>
</feature>
<name>A0A6S7I5Q4_PARCT</name>
<keyword evidence="3" id="KW-0677">Repeat</keyword>
<dbReference type="FunFam" id="3.30.160.60:FF:000100">
    <property type="entry name" value="Zinc finger 45-like"/>
    <property type="match status" value="1"/>
</dbReference>
<dbReference type="PROSITE" id="PS00028">
    <property type="entry name" value="ZINC_FINGER_C2H2_1"/>
    <property type="match status" value="9"/>
</dbReference>
<dbReference type="AlphaFoldDB" id="A0A6S7I5Q4"/>
<dbReference type="PANTHER" id="PTHR24381:SF393">
    <property type="entry name" value="CHROMATIN-LINKED ADAPTOR FOR MSL PROTEINS, ISOFORM B"/>
    <property type="match status" value="1"/>
</dbReference>
<evidence type="ECO:0000256" key="6">
    <source>
        <dbReference type="ARBA" id="ARBA00023242"/>
    </source>
</evidence>
<dbReference type="PROSITE" id="PS50157">
    <property type="entry name" value="ZINC_FINGER_C2H2_2"/>
    <property type="match status" value="9"/>
</dbReference>
<keyword evidence="2" id="KW-0479">Metal-binding</keyword>
<comment type="caution">
    <text evidence="8">The sequence shown here is derived from an EMBL/GenBank/DDBJ whole genome shotgun (WGS) entry which is preliminary data.</text>
</comment>
<evidence type="ECO:0000256" key="3">
    <source>
        <dbReference type="ARBA" id="ARBA00022737"/>
    </source>
</evidence>
<dbReference type="InterPro" id="IPR036236">
    <property type="entry name" value="Znf_C2H2_sf"/>
</dbReference>
<evidence type="ECO:0000256" key="4">
    <source>
        <dbReference type="ARBA" id="ARBA00022771"/>
    </source>
</evidence>
<feature type="compositionally biased region" description="Basic and acidic residues" evidence="7">
    <location>
        <begin position="564"/>
        <end position="609"/>
    </location>
</feature>
<dbReference type="Gene3D" id="3.30.160.60">
    <property type="entry name" value="Classic Zinc Finger"/>
    <property type="match status" value="6"/>
</dbReference>
<protein>
    <submittedName>
        <fullName evidence="8">Zinc finger 341, partial</fullName>
    </submittedName>
</protein>
<sequence>MTTEEETYVMSDEQLLDKAPLSAAMHPNAEVMATAEAMETEESGEEELDLHVCGKCKAEFTNIQLYVDHKRDACCKRTPSKSQESPSKGRKGKQVISGTDNVTAILEPQVQGFCETVIEEGGIVVEAQDTEAQQEIIKAARASESQTLPAEKNKEKRAATTSVQLQAGEIEQTASTSTSGESGVFKCTVCEKDFDRPETLVVHQFMHKKFHQCCDCKRSFVSEENLNKHKKDFKHVFKCKICQEEFSSQDICKSHAASHTRQHECQDCKKKFFTEKSLQRHREKVLHNLPCDTCEKVCRDKHALTKHQESHLRVKSHVCDWEACERGFRSASELAKHKKCVHLGIKEHKCSECGREFARKDKLNRHVLIHSPNRPTFPCPFKTFTGCQKTFYRKDKLQRHIFAHSKEKPYKCETCQKVFARKDNLTEHMRIHTGEFKHRCPVCNKGMGGPKKLLLHVQQKHSGVNEVIPDKPTMVSESVLLATSQAATVTTSAPPTTTTTESSDATAASWVQENITGEKSPEESVVEKTVASPGSGMSENFSRDQEHDSTSEGQQQMETEELASEVRHQQPEMQDQQHPEGQDQHHHHQPESQDHHRQPELHQQPELHDQQPVQDTSSAGVQHHQPIMHHHESPLDQEPSQDAPQVALQPLVDQQDQQQANVPQQIIIQPQTMIVAPAQGSPPRVSVHYLTSNTTPQPRASYSPALQQNVAGVTQSDTALLHEVLNELATRSLFNS</sequence>
<evidence type="ECO:0000313" key="9">
    <source>
        <dbReference type="Proteomes" id="UP001152795"/>
    </source>
</evidence>
<comment type="subcellular location">
    <subcellularLocation>
        <location evidence="1">Nucleus</location>
    </subcellularLocation>
</comment>
<dbReference type="InterPro" id="IPR013087">
    <property type="entry name" value="Znf_C2H2_type"/>
</dbReference>
<feature type="compositionally biased region" description="Low complexity" evidence="7">
    <location>
        <begin position="486"/>
        <end position="509"/>
    </location>
</feature>
<dbReference type="FunFam" id="3.30.160.60:FF:001639">
    <property type="entry name" value="Si:dkey-7i4.21"/>
    <property type="match status" value="1"/>
</dbReference>
<dbReference type="GO" id="GO:0005634">
    <property type="term" value="C:nucleus"/>
    <property type="evidence" value="ECO:0007669"/>
    <property type="project" value="UniProtKB-SubCell"/>
</dbReference>
<dbReference type="OrthoDB" id="7295497at2759"/>
<gene>
    <name evidence="8" type="ORF">PACLA_8A025155</name>
</gene>
<dbReference type="Pfam" id="PF00096">
    <property type="entry name" value="zf-C2H2"/>
    <property type="match status" value="5"/>
</dbReference>